<keyword evidence="3" id="KW-1185">Reference proteome</keyword>
<protein>
    <submittedName>
        <fullName evidence="2">Uncharacterized protein</fullName>
    </submittedName>
</protein>
<proteinExistence type="predicted"/>
<feature type="compositionally biased region" description="Pro residues" evidence="1">
    <location>
        <begin position="66"/>
        <end position="82"/>
    </location>
</feature>
<evidence type="ECO:0000313" key="2">
    <source>
        <dbReference type="EMBL" id="QAZ66361.1"/>
    </source>
</evidence>
<dbReference type="AlphaFoldDB" id="A0A4P6HGW8"/>
<organism evidence="2 3">
    <name type="scientific">Solidesulfovibrio carbinolicus</name>
    <dbReference type="NCBI Taxonomy" id="296842"/>
    <lineage>
        <taxon>Bacteria</taxon>
        <taxon>Pseudomonadati</taxon>
        <taxon>Thermodesulfobacteriota</taxon>
        <taxon>Desulfovibrionia</taxon>
        <taxon>Desulfovibrionales</taxon>
        <taxon>Desulfovibrionaceae</taxon>
        <taxon>Solidesulfovibrio</taxon>
    </lineage>
</organism>
<sequence length="148" mass="15987">METILLKILEVQNEILAEVRMLRQAVTHGAPLPAQAAAPASQPHTAAAPPPAPEPEPQAAYTPTFVPEPEPEPQPYLAPPQQQPGGRLTVNELADLGGQFLDPGQIPRGKVKAVDASDLSHSILDDIKAKNKAKRSAFAEFEKFDRFK</sequence>
<gene>
    <name evidence="2" type="ORF">C3Y92_03530</name>
</gene>
<dbReference type="Proteomes" id="UP000293296">
    <property type="component" value="Chromosome"/>
</dbReference>
<accession>A0A4P6HGW8</accession>
<dbReference type="EMBL" id="CP026538">
    <property type="protein sequence ID" value="QAZ66361.1"/>
    <property type="molecule type" value="Genomic_DNA"/>
</dbReference>
<dbReference type="OrthoDB" id="5458491at2"/>
<dbReference type="RefSeq" id="WP_129349561.1">
    <property type="nucleotide sequence ID" value="NZ_CP026538.1"/>
</dbReference>
<reference evidence="2 3" key="1">
    <citation type="submission" date="2018-02" db="EMBL/GenBank/DDBJ databases">
        <title>Genome sequence of Desulfovibrio carbinolicus DSM 3852.</title>
        <authorList>
            <person name="Wilbanks E."/>
            <person name="Skennerton C.T."/>
            <person name="Orphan V.J."/>
        </authorList>
    </citation>
    <scope>NUCLEOTIDE SEQUENCE [LARGE SCALE GENOMIC DNA]</scope>
    <source>
        <strain evidence="2 3">DSM 3852</strain>
    </source>
</reference>
<dbReference type="KEGG" id="dcb:C3Y92_03530"/>
<evidence type="ECO:0000256" key="1">
    <source>
        <dbReference type="SAM" id="MobiDB-lite"/>
    </source>
</evidence>
<evidence type="ECO:0000313" key="3">
    <source>
        <dbReference type="Proteomes" id="UP000293296"/>
    </source>
</evidence>
<name>A0A4P6HGW8_9BACT</name>
<feature type="region of interest" description="Disordered" evidence="1">
    <location>
        <begin position="33"/>
        <end position="89"/>
    </location>
</feature>
<feature type="compositionally biased region" description="Low complexity" evidence="1">
    <location>
        <begin position="33"/>
        <end position="47"/>
    </location>
</feature>